<keyword evidence="8" id="KW-1185">Reference proteome</keyword>
<evidence type="ECO:0000313" key="7">
    <source>
        <dbReference type="EMBL" id="RAV31959.1"/>
    </source>
</evidence>
<dbReference type="Pfam" id="PF01810">
    <property type="entry name" value="LysE"/>
    <property type="match status" value="1"/>
</dbReference>
<feature type="transmembrane region" description="Helical" evidence="6">
    <location>
        <begin position="20"/>
        <end position="37"/>
    </location>
</feature>
<evidence type="ECO:0000256" key="6">
    <source>
        <dbReference type="SAM" id="Phobius"/>
    </source>
</evidence>
<dbReference type="EMBL" id="QHCV01000046">
    <property type="protein sequence ID" value="RAV31959.1"/>
    <property type="molecule type" value="Genomic_DNA"/>
</dbReference>
<reference evidence="7 8" key="1">
    <citation type="journal article" date="2018" name="Syst. Appl. Microbiol.">
        <title>Corynebacterium heidelbergense sp. nov., isolated from the preen glands of Egyptian geese (Alopochen aegyptiacus).</title>
        <authorList>
            <person name="Braun M.S."/>
            <person name="Wang E."/>
            <person name="Zimmermann S."/>
            <person name="Wink M."/>
        </authorList>
    </citation>
    <scope>NUCLEOTIDE SEQUENCE [LARGE SCALE GENOMIC DNA]</scope>
    <source>
        <strain evidence="7 8">647</strain>
    </source>
</reference>
<evidence type="ECO:0000256" key="3">
    <source>
        <dbReference type="ARBA" id="ARBA00022692"/>
    </source>
</evidence>
<keyword evidence="4 6" id="KW-1133">Transmembrane helix</keyword>
<feature type="transmembrane region" description="Helical" evidence="6">
    <location>
        <begin position="49"/>
        <end position="72"/>
    </location>
</feature>
<dbReference type="RefSeq" id="WP_113630796.1">
    <property type="nucleotide sequence ID" value="NZ_QHCV01000046.1"/>
</dbReference>
<evidence type="ECO:0000256" key="2">
    <source>
        <dbReference type="ARBA" id="ARBA00022475"/>
    </source>
</evidence>
<dbReference type="GO" id="GO:0015171">
    <property type="term" value="F:amino acid transmembrane transporter activity"/>
    <property type="evidence" value="ECO:0007669"/>
    <property type="project" value="TreeGrafter"/>
</dbReference>
<keyword evidence="5 6" id="KW-0472">Membrane</keyword>
<dbReference type="InterPro" id="IPR001123">
    <property type="entry name" value="LeuE-type"/>
</dbReference>
<keyword evidence="3 6" id="KW-0812">Transmembrane</keyword>
<comment type="subcellular location">
    <subcellularLocation>
        <location evidence="1">Cell membrane</location>
        <topology evidence="1">Multi-pass membrane protein</topology>
    </subcellularLocation>
</comment>
<evidence type="ECO:0000256" key="1">
    <source>
        <dbReference type="ARBA" id="ARBA00004651"/>
    </source>
</evidence>
<sequence>MTSLNSLLTAPGPSAAWQGFLLWIALIAAIGPQNALLIKQGLKRRAVGVIVGVCMLSDVIFVLGGVFGMGAVIERAPWLMFGLRWAGVVYLLWFGASCIRDAIRPKALTDSSLVDAPSPAPVKQPALVPTGGAGADQTQAEWVYHCQPDGERQPLRTEQSAPRSIRGPILLALAMCWLNPGAYLDGFVMLGSVANQYGPEKWCFALGALAATCLWFPVVGYGSAALAKPLSKPAVWRWINIAVALMMAALAYNLAFNL</sequence>
<name>A0A364V5R6_9CORY</name>
<accession>A0A364V5R6</accession>
<proteinExistence type="predicted"/>
<dbReference type="AlphaFoldDB" id="A0A364V5R6"/>
<feature type="transmembrane region" description="Helical" evidence="6">
    <location>
        <begin position="204"/>
        <end position="226"/>
    </location>
</feature>
<keyword evidence="2" id="KW-1003">Cell membrane</keyword>
<dbReference type="Proteomes" id="UP000251577">
    <property type="component" value="Unassembled WGS sequence"/>
</dbReference>
<dbReference type="GO" id="GO:0005886">
    <property type="term" value="C:plasma membrane"/>
    <property type="evidence" value="ECO:0007669"/>
    <property type="project" value="UniProtKB-SubCell"/>
</dbReference>
<dbReference type="PANTHER" id="PTHR30086:SF20">
    <property type="entry name" value="ARGININE EXPORTER PROTEIN ARGO-RELATED"/>
    <property type="match status" value="1"/>
</dbReference>
<feature type="transmembrane region" description="Helical" evidence="6">
    <location>
        <begin position="78"/>
        <end position="96"/>
    </location>
</feature>
<evidence type="ECO:0000256" key="5">
    <source>
        <dbReference type="ARBA" id="ARBA00023136"/>
    </source>
</evidence>
<protein>
    <submittedName>
        <fullName evidence="7">Lysine transporter LysE</fullName>
    </submittedName>
</protein>
<organism evidence="7 8">
    <name type="scientific">Corynebacterium heidelbergense</name>
    <dbReference type="NCBI Taxonomy" id="2055947"/>
    <lineage>
        <taxon>Bacteria</taxon>
        <taxon>Bacillati</taxon>
        <taxon>Actinomycetota</taxon>
        <taxon>Actinomycetes</taxon>
        <taxon>Mycobacteriales</taxon>
        <taxon>Corynebacteriaceae</taxon>
        <taxon>Corynebacterium</taxon>
    </lineage>
</organism>
<dbReference type="PANTHER" id="PTHR30086">
    <property type="entry name" value="ARGININE EXPORTER PROTEIN ARGO"/>
    <property type="match status" value="1"/>
</dbReference>
<gene>
    <name evidence="7" type="ORF">DLJ54_05575</name>
</gene>
<evidence type="ECO:0000256" key="4">
    <source>
        <dbReference type="ARBA" id="ARBA00022989"/>
    </source>
</evidence>
<comment type="caution">
    <text evidence="7">The sequence shown here is derived from an EMBL/GenBank/DDBJ whole genome shotgun (WGS) entry which is preliminary data.</text>
</comment>
<evidence type="ECO:0000313" key="8">
    <source>
        <dbReference type="Proteomes" id="UP000251577"/>
    </source>
</evidence>
<feature type="transmembrane region" description="Helical" evidence="6">
    <location>
        <begin position="238"/>
        <end position="256"/>
    </location>
</feature>